<dbReference type="InterPro" id="IPR006139">
    <property type="entry name" value="D-isomer_2_OHA_DH_cat_dom"/>
</dbReference>
<protein>
    <recommendedName>
        <fullName evidence="9">Phosphoglycerate dehydrogenase</fullName>
    </recommendedName>
</protein>
<dbReference type="PANTHER" id="PTHR43761">
    <property type="entry name" value="D-ISOMER SPECIFIC 2-HYDROXYACID DEHYDROGENASE FAMILY PROTEIN (AFU_ORTHOLOGUE AFUA_1G13630)"/>
    <property type="match status" value="1"/>
</dbReference>
<dbReference type="PROSITE" id="PS00670">
    <property type="entry name" value="D_2_HYDROXYACID_DH_2"/>
    <property type="match status" value="1"/>
</dbReference>
<comment type="caution">
    <text evidence="7">The sequence shown here is derived from an EMBL/GenBank/DDBJ whole genome shotgun (WGS) entry which is preliminary data.</text>
</comment>
<dbReference type="SUPFAM" id="SSF52283">
    <property type="entry name" value="Formate/glycerate dehydrogenase catalytic domain-like"/>
    <property type="match status" value="1"/>
</dbReference>
<dbReference type="AlphaFoldDB" id="A0AAD1XCM1"/>
<dbReference type="GO" id="GO:0051287">
    <property type="term" value="F:NAD binding"/>
    <property type="evidence" value="ECO:0007669"/>
    <property type="project" value="InterPro"/>
</dbReference>
<accession>A0AAD1XCM1</accession>
<comment type="similarity">
    <text evidence="1 4">Belongs to the D-isomer specific 2-hydroxyacid dehydrogenase family.</text>
</comment>
<evidence type="ECO:0000256" key="1">
    <source>
        <dbReference type="ARBA" id="ARBA00005854"/>
    </source>
</evidence>
<evidence type="ECO:0000259" key="5">
    <source>
        <dbReference type="Pfam" id="PF00389"/>
    </source>
</evidence>
<name>A0AAD1XCM1_EUPCR</name>
<evidence type="ECO:0000256" key="4">
    <source>
        <dbReference type="RuleBase" id="RU003719"/>
    </source>
</evidence>
<sequence length="394" mass="42574">MKILIADLFSPAGINTLEEQKHEVIYDKSLSGDKLNEALSTHQPDVLIVRSTKVPAEAIDSNANLAVIIRAGAGYDTIDVAHASTKGVYVANCPGKNATAVAELTMGLIISIDRRLGENYKLQKEGKWRKGMFTKCLGLKGRTLGLIGFGNIAQRVASRALAFEMNVLTFNRSGKTIEGVTAVGTIDELLTQCDIVSLHVPNNKDTKGMVNKEFLEKMKADGVLINTARGAAVVEEDLVAHLESHEKFWFGTDVLQGEPSEKECDWEHPLGMHPRVYGSHHIGASTIQSENEIGQEAVRICEVFASTGSVDNENWVNREKSSSKQTIVVKAKRTPEVYGDVFSVIAKHGWTIGESEALLCEGGAALILKIGGEGPEDVAAKLLDHESVLSASVS</sequence>
<reference evidence="7" key="1">
    <citation type="submission" date="2023-07" db="EMBL/GenBank/DDBJ databases">
        <authorList>
            <consortium name="AG Swart"/>
            <person name="Singh M."/>
            <person name="Singh A."/>
            <person name="Seah K."/>
            <person name="Emmerich C."/>
        </authorList>
    </citation>
    <scope>NUCLEOTIDE SEQUENCE</scope>
    <source>
        <strain evidence="7">DP1</strain>
    </source>
</reference>
<keyword evidence="3" id="KW-0520">NAD</keyword>
<organism evidence="7 8">
    <name type="scientific">Euplotes crassus</name>
    <dbReference type="NCBI Taxonomy" id="5936"/>
    <lineage>
        <taxon>Eukaryota</taxon>
        <taxon>Sar</taxon>
        <taxon>Alveolata</taxon>
        <taxon>Ciliophora</taxon>
        <taxon>Intramacronucleata</taxon>
        <taxon>Spirotrichea</taxon>
        <taxon>Hypotrichia</taxon>
        <taxon>Euplotida</taxon>
        <taxon>Euplotidae</taxon>
        <taxon>Moneuplotes</taxon>
    </lineage>
</organism>
<evidence type="ECO:0000313" key="8">
    <source>
        <dbReference type="Proteomes" id="UP001295684"/>
    </source>
</evidence>
<evidence type="ECO:0000256" key="2">
    <source>
        <dbReference type="ARBA" id="ARBA00023002"/>
    </source>
</evidence>
<evidence type="ECO:0000256" key="3">
    <source>
        <dbReference type="ARBA" id="ARBA00023027"/>
    </source>
</evidence>
<keyword evidence="2 4" id="KW-0560">Oxidoreductase</keyword>
<dbReference type="Pfam" id="PF02826">
    <property type="entry name" value="2-Hacid_dh_C"/>
    <property type="match status" value="1"/>
</dbReference>
<dbReference type="GO" id="GO:0016616">
    <property type="term" value="F:oxidoreductase activity, acting on the CH-OH group of donors, NAD or NADP as acceptor"/>
    <property type="evidence" value="ECO:0007669"/>
    <property type="project" value="InterPro"/>
</dbReference>
<evidence type="ECO:0000313" key="7">
    <source>
        <dbReference type="EMBL" id="CAI2371349.1"/>
    </source>
</evidence>
<dbReference type="EMBL" id="CAMPGE010012580">
    <property type="protein sequence ID" value="CAI2371349.1"/>
    <property type="molecule type" value="Genomic_DNA"/>
</dbReference>
<dbReference type="InterPro" id="IPR029753">
    <property type="entry name" value="D-isomer_DH_CS"/>
</dbReference>
<dbReference type="SUPFAM" id="SSF51735">
    <property type="entry name" value="NAD(P)-binding Rossmann-fold domains"/>
    <property type="match status" value="1"/>
</dbReference>
<keyword evidence="8" id="KW-1185">Reference proteome</keyword>
<dbReference type="InterPro" id="IPR036291">
    <property type="entry name" value="NAD(P)-bd_dom_sf"/>
</dbReference>
<proteinExistence type="inferred from homology"/>
<dbReference type="Pfam" id="PF00389">
    <property type="entry name" value="2-Hacid_dh"/>
    <property type="match status" value="1"/>
</dbReference>
<dbReference type="Gene3D" id="3.40.50.720">
    <property type="entry name" value="NAD(P)-binding Rossmann-like Domain"/>
    <property type="match status" value="2"/>
</dbReference>
<evidence type="ECO:0008006" key="9">
    <source>
        <dbReference type="Google" id="ProtNLM"/>
    </source>
</evidence>
<dbReference type="InterPro" id="IPR050418">
    <property type="entry name" value="D-iso_2-hydroxyacid_DH_PdxB"/>
</dbReference>
<feature type="domain" description="D-isomer specific 2-hydroxyacid dehydrogenase NAD-binding" evidence="6">
    <location>
        <begin position="106"/>
        <end position="283"/>
    </location>
</feature>
<dbReference type="Proteomes" id="UP001295684">
    <property type="component" value="Unassembled WGS sequence"/>
</dbReference>
<gene>
    <name evidence="7" type="ORF">ECRASSUSDP1_LOCUS12670</name>
</gene>
<feature type="domain" description="D-isomer specific 2-hydroxyacid dehydrogenase catalytic" evidence="5">
    <location>
        <begin position="3"/>
        <end position="312"/>
    </location>
</feature>
<dbReference type="PANTHER" id="PTHR43761:SF1">
    <property type="entry name" value="D-ISOMER SPECIFIC 2-HYDROXYACID DEHYDROGENASE CATALYTIC DOMAIN-CONTAINING PROTEIN-RELATED"/>
    <property type="match status" value="1"/>
</dbReference>
<evidence type="ECO:0000259" key="6">
    <source>
        <dbReference type="Pfam" id="PF02826"/>
    </source>
</evidence>
<dbReference type="InterPro" id="IPR006140">
    <property type="entry name" value="D-isomer_DH_NAD-bd"/>
</dbReference>